<evidence type="ECO:0000313" key="6">
    <source>
        <dbReference type="Proteomes" id="UP001151518"/>
    </source>
</evidence>
<organism evidence="5 6">
    <name type="scientific">Coemansia spiralis</name>
    <dbReference type="NCBI Taxonomy" id="417178"/>
    <lineage>
        <taxon>Eukaryota</taxon>
        <taxon>Fungi</taxon>
        <taxon>Fungi incertae sedis</taxon>
        <taxon>Zoopagomycota</taxon>
        <taxon>Kickxellomycotina</taxon>
        <taxon>Kickxellomycetes</taxon>
        <taxon>Kickxellales</taxon>
        <taxon>Kickxellaceae</taxon>
        <taxon>Coemansia</taxon>
    </lineage>
</organism>
<sequence length="267" mass="29114">MSNLVYAAATSLSNSKPMDKYVQYTNSLMGRDKLFRFGQYLARLLVYLLGRRTASHGKSSSLVEWLETFRKVQTTLTTTRKVMRTGKFVDFARQSVKALTERGVDEVGRLLSAVHKAGMCIFMAADTLGVLGNTLGLVRLRNAQSVTRWGQRAWVAALVAQAAGAAYKLHNVGLRQADLQRVRKHVEKTDRLGSRECAVEEQMLAQQRVAANKQLVQGVLDLAIPVKNLGLVDLNEGMVALAGTVTSVMGMRDAMSKASAGAAAKAK</sequence>
<proteinExistence type="predicted"/>
<name>A0A9W8G2D6_9FUNG</name>
<keyword evidence="1" id="KW-0962">Peroxisome biogenesis</keyword>
<reference evidence="5" key="1">
    <citation type="submission" date="2022-07" db="EMBL/GenBank/DDBJ databases">
        <title>Phylogenomic reconstructions and comparative analyses of Kickxellomycotina fungi.</title>
        <authorList>
            <person name="Reynolds N.K."/>
            <person name="Stajich J.E."/>
            <person name="Barry K."/>
            <person name="Grigoriev I.V."/>
            <person name="Crous P."/>
            <person name="Smith M.E."/>
        </authorList>
    </citation>
    <scope>NUCLEOTIDE SEQUENCE</scope>
    <source>
        <strain evidence="5">NRRL 3115</strain>
    </source>
</reference>
<evidence type="ECO:0000256" key="2">
    <source>
        <dbReference type="ARBA" id="ARBA00023136"/>
    </source>
</evidence>
<dbReference type="PANTHER" id="PTHR12652:SF50">
    <property type="entry name" value="PEROXIN 11"/>
    <property type="match status" value="1"/>
</dbReference>
<dbReference type="GO" id="GO:0016559">
    <property type="term" value="P:peroxisome fission"/>
    <property type="evidence" value="ECO:0007669"/>
    <property type="project" value="InterPro"/>
</dbReference>
<dbReference type="Proteomes" id="UP001151518">
    <property type="component" value="Unassembled WGS sequence"/>
</dbReference>
<keyword evidence="3" id="KW-0576">Peroxisome</keyword>
<dbReference type="AlphaFoldDB" id="A0A9W8G2D6"/>
<dbReference type="EMBL" id="JANBTW010000116">
    <property type="protein sequence ID" value="KAJ2670803.1"/>
    <property type="molecule type" value="Genomic_DNA"/>
</dbReference>
<evidence type="ECO:0000313" key="5">
    <source>
        <dbReference type="EMBL" id="KAJ2670803.1"/>
    </source>
</evidence>
<dbReference type="PANTHER" id="PTHR12652">
    <property type="entry name" value="PEROXISOMAL BIOGENESIS FACTOR 11"/>
    <property type="match status" value="1"/>
</dbReference>
<evidence type="ECO:0000256" key="3">
    <source>
        <dbReference type="ARBA" id="ARBA00023140"/>
    </source>
</evidence>
<keyword evidence="2" id="KW-0472">Membrane</keyword>
<dbReference type="InterPro" id="IPR008733">
    <property type="entry name" value="PEX11"/>
</dbReference>
<protein>
    <submittedName>
        <fullName evidence="5">Peroxisomal membrane protein PMP27</fullName>
    </submittedName>
</protein>
<comment type="subcellular location">
    <subcellularLocation>
        <location evidence="4">Peroxisome membrane</location>
    </subcellularLocation>
</comment>
<evidence type="ECO:0000256" key="4">
    <source>
        <dbReference type="ARBA" id="ARBA00046271"/>
    </source>
</evidence>
<dbReference type="GO" id="GO:0005778">
    <property type="term" value="C:peroxisomal membrane"/>
    <property type="evidence" value="ECO:0007669"/>
    <property type="project" value="UniProtKB-SubCell"/>
</dbReference>
<dbReference type="OrthoDB" id="411017at2759"/>
<accession>A0A9W8G2D6</accession>
<evidence type="ECO:0000256" key="1">
    <source>
        <dbReference type="ARBA" id="ARBA00022593"/>
    </source>
</evidence>
<dbReference type="Pfam" id="PF05648">
    <property type="entry name" value="PEX11"/>
    <property type="match status" value="1"/>
</dbReference>
<gene>
    <name evidence="5" type="primary">PEX11</name>
    <name evidence="5" type="ORF">GGI25_005722</name>
</gene>
<comment type="caution">
    <text evidence="5">The sequence shown here is derived from an EMBL/GenBank/DDBJ whole genome shotgun (WGS) entry which is preliminary data.</text>
</comment>